<proteinExistence type="predicted"/>
<evidence type="ECO:0000313" key="1">
    <source>
        <dbReference type="EMBL" id="SBV92426.1"/>
    </source>
</evidence>
<name>A0A212IYZ5_9DELT</name>
<dbReference type="EMBL" id="FLUQ01000001">
    <property type="protein sequence ID" value="SBV92426.1"/>
    <property type="molecule type" value="Genomic_DNA"/>
</dbReference>
<organism evidence="1">
    <name type="scientific">uncultured delta proteobacterium</name>
    <dbReference type="NCBI Taxonomy" id="34034"/>
    <lineage>
        <taxon>Bacteria</taxon>
        <taxon>Deltaproteobacteria</taxon>
        <taxon>environmental samples</taxon>
    </lineage>
</organism>
<reference evidence="1" key="1">
    <citation type="submission" date="2016-04" db="EMBL/GenBank/DDBJ databases">
        <authorList>
            <person name="Evans L.H."/>
            <person name="Alamgir A."/>
            <person name="Owens N."/>
            <person name="Weber N.D."/>
            <person name="Virtaneva K."/>
            <person name="Barbian K."/>
            <person name="Babar A."/>
            <person name="Rosenke K."/>
        </authorList>
    </citation>
    <scope>NUCLEOTIDE SEQUENCE</scope>
    <source>
        <strain evidence="1">86</strain>
    </source>
</reference>
<gene>
    <name evidence="1" type="ORF">KL86DPRO_10360</name>
</gene>
<sequence length="72" mass="7886">MDNFQGCSLLADDQDGTFVTHGLGNHRRFQEGQAMSFYSKGTPYLGVYTKEGGGLHQRKGHCVKGNVSDTFS</sequence>
<accession>A0A212IYZ5</accession>
<dbReference type="AlphaFoldDB" id="A0A212IYZ5"/>
<protein>
    <submittedName>
        <fullName evidence="1">Uncharacterized protein</fullName>
    </submittedName>
</protein>